<dbReference type="SUPFAM" id="SSF55120">
    <property type="entry name" value="Pseudouridine synthase"/>
    <property type="match status" value="1"/>
</dbReference>
<dbReference type="OrthoDB" id="9785808at2"/>
<evidence type="ECO:0000259" key="2">
    <source>
        <dbReference type="Pfam" id="PF00849"/>
    </source>
</evidence>
<dbReference type="InterPro" id="IPR006145">
    <property type="entry name" value="PsdUridine_synth_RsuA/RluA"/>
</dbReference>
<dbReference type="RefSeq" id="WP_138620595.1">
    <property type="nucleotide sequence ID" value="NZ_SZVP01000002.1"/>
</dbReference>
<accession>A0A8H2PMM9</accession>
<evidence type="ECO:0000256" key="1">
    <source>
        <dbReference type="ARBA" id="ARBA00010876"/>
    </source>
</evidence>
<feature type="domain" description="Pseudouridine synthase RsuA/RluA-like" evidence="2">
    <location>
        <begin position="116"/>
        <end position="254"/>
    </location>
</feature>
<name>A0A8H2PMM9_9GAMM</name>
<dbReference type="CDD" id="cd02869">
    <property type="entry name" value="PseudoU_synth_RluA_like"/>
    <property type="match status" value="1"/>
</dbReference>
<dbReference type="GO" id="GO:0000455">
    <property type="term" value="P:enzyme-directed rRNA pseudouridine synthesis"/>
    <property type="evidence" value="ECO:0007669"/>
    <property type="project" value="TreeGrafter"/>
</dbReference>
<organism evidence="3 4">
    <name type="scientific">Colwellia ponticola</name>
    <dbReference type="NCBI Taxonomy" id="2304625"/>
    <lineage>
        <taxon>Bacteria</taxon>
        <taxon>Pseudomonadati</taxon>
        <taxon>Pseudomonadota</taxon>
        <taxon>Gammaproteobacteria</taxon>
        <taxon>Alteromonadales</taxon>
        <taxon>Colwelliaceae</taxon>
        <taxon>Colwellia</taxon>
    </lineage>
</organism>
<comment type="similarity">
    <text evidence="1">Belongs to the pseudouridine synthase RluA family.</text>
</comment>
<gene>
    <name evidence="3" type="ORF">FCS21_03380</name>
</gene>
<evidence type="ECO:0000313" key="3">
    <source>
        <dbReference type="EMBL" id="TMM46834.1"/>
    </source>
</evidence>
<comment type="caution">
    <text evidence="3">The sequence shown here is derived from an EMBL/GenBank/DDBJ whole genome shotgun (WGS) entry which is preliminary data.</text>
</comment>
<sequence length="320" mass="36142">MSVDKASLAVQDERSHTAHLKLEWHIRVTTKENSSVIAILEQYSQAQDVTLSKTELKQAISKGALWLTPAKNKKQTQRLRRLKKPLVVGDELHFYYNGQVLSAEVPQALLIKDLVDYSVWYKPYGMLSQGSKWSDHCTIARFAQQNLPNERPVFIVHRLDRAATGLIIVAHSKKAARALATMFEHHRLEKHYQIIVHGDHTSRSQPDIITSDVDGKAARSTFTCLAYDNVTQRSLIKVKIDTGRKHQIRVHAASIGMPVVGDRLHGVADNTEQSNLQLCAVSLRFICPLLSNAATTENIQVLSEQEHFFELPETLKPQLY</sequence>
<dbReference type="EMBL" id="SZVP01000002">
    <property type="protein sequence ID" value="TMM46834.1"/>
    <property type="molecule type" value="Genomic_DNA"/>
</dbReference>
<dbReference type="PANTHER" id="PTHR21600">
    <property type="entry name" value="MITOCHONDRIAL RNA PSEUDOURIDINE SYNTHASE"/>
    <property type="match status" value="1"/>
</dbReference>
<dbReference type="InterPro" id="IPR050188">
    <property type="entry name" value="RluA_PseudoU_synthase"/>
</dbReference>
<dbReference type="Proteomes" id="UP000307702">
    <property type="component" value="Unassembled WGS sequence"/>
</dbReference>
<dbReference type="Gene3D" id="3.30.2350.10">
    <property type="entry name" value="Pseudouridine synthase"/>
    <property type="match status" value="1"/>
</dbReference>
<reference evidence="3 4" key="1">
    <citation type="submission" date="2019-05" db="EMBL/GenBank/DDBJ databases">
        <title>Colwellia ponticola sp. nov., isolated from seawater.</title>
        <authorList>
            <person name="Yoon J.-H."/>
        </authorList>
    </citation>
    <scope>NUCLEOTIDE SEQUENCE [LARGE SCALE GENOMIC DNA]</scope>
    <source>
        <strain evidence="3 4">OISW-25</strain>
    </source>
</reference>
<dbReference type="GO" id="GO:0140098">
    <property type="term" value="F:catalytic activity, acting on RNA"/>
    <property type="evidence" value="ECO:0007669"/>
    <property type="project" value="UniProtKB-ARBA"/>
</dbReference>
<dbReference type="GO" id="GO:0009982">
    <property type="term" value="F:pseudouridine synthase activity"/>
    <property type="evidence" value="ECO:0007669"/>
    <property type="project" value="InterPro"/>
</dbReference>
<dbReference type="PANTHER" id="PTHR21600:SF87">
    <property type="entry name" value="RNA PSEUDOURIDYLATE SYNTHASE DOMAIN-CONTAINING PROTEIN 1"/>
    <property type="match status" value="1"/>
</dbReference>
<protein>
    <submittedName>
        <fullName evidence="3">RNA pseudouridine synthase</fullName>
    </submittedName>
</protein>
<dbReference type="AlphaFoldDB" id="A0A8H2PMM9"/>
<dbReference type="Pfam" id="PF00849">
    <property type="entry name" value="PseudoU_synth_2"/>
    <property type="match status" value="1"/>
</dbReference>
<keyword evidence="4" id="KW-1185">Reference proteome</keyword>
<dbReference type="InterPro" id="IPR020103">
    <property type="entry name" value="PsdUridine_synth_cat_dom_sf"/>
</dbReference>
<evidence type="ECO:0000313" key="4">
    <source>
        <dbReference type="Proteomes" id="UP000307702"/>
    </source>
</evidence>
<proteinExistence type="inferred from homology"/>
<dbReference type="GO" id="GO:0003723">
    <property type="term" value="F:RNA binding"/>
    <property type="evidence" value="ECO:0007669"/>
    <property type="project" value="InterPro"/>
</dbReference>